<dbReference type="PANTHER" id="PTHR35791:SF1">
    <property type="entry name" value="UPF0754 MEMBRANE PROTEIN YHEB"/>
    <property type="match status" value="1"/>
</dbReference>
<comment type="subcellular location">
    <subcellularLocation>
        <location evidence="1">Endomembrane system</location>
    </subcellularLocation>
</comment>
<evidence type="ECO:0000256" key="2">
    <source>
        <dbReference type="ARBA" id="ARBA00022692"/>
    </source>
</evidence>
<proteinExistence type="predicted"/>
<dbReference type="EMBL" id="UINC01024866">
    <property type="protein sequence ID" value="SVA99364.1"/>
    <property type="molecule type" value="Genomic_DNA"/>
</dbReference>
<gene>
    <name evidence="6" type="ORF">METZ01_LOCUS152218</name>
</gene>
<dbReference type="AlphaFoldDB" id="A0A382ADE6"/>
<evidence type="ECO:0000256" key="1">
    <source>
        <dbReference type="ARBA" id="ARBA00004308"/>
    </source>
</evidence>
<evidence type="ECO:0000256" key="3">
    <source>
        <dbReference type="ARBA" id="ARBA00022989"/>
    </source>
</evidence>
<dbReference type="GO" id="GO:0012505">
    <property type="term" value="C:endomembrane system"/>
    <property type="evidence" value="ECO:0007669"/>
    <property type="project" value="UniProtKB-SubCell"/>
</dbReference>
<keyword evidence="3 5" id="KW-1133">Transmembrane helix</keyword>
<name>A0A382ADE6_9ZZZZ</name>
<feature type="transmembrane region" description="Helical" evidence="5">
    <location>
        <begin position="498"/>
        <end position="521"/>
    </location>
</feature>
<feature type="transmembrane region" description="Helical" evidence="5">
    <location>
        <begin position="6"/>
        <end position="31"/>
    </location>
</feature>
<evidence type="ECO:0000313" key="6">
    <source>
        <dbReference type="EMBL" id="SVA99364.1"/>
    </source>
</evidence>
<sequence length="523" mass="58734">MPDELIRVIVTIIFGAMAGGVTNSVAIWMLFHPYEPPRLGKRSIKFLQGAIPKNQNRLAATIGRTVGTRLLTPEDLKQMFRDQTFRTAFDKQLSGFLDGILNTERGALRDLIPDRMRAQTEDVLENVQEFALARFHEYLHSDRFAETLSHRTGEIVQSITQEPVAGILTPARESAISEAVEEWLSDGLNSNDFSQAIDDYLRRATLKLLDPSRTFEEVLPLGLVGALEKGTAAYLPLAIQRLGSILEDDEARSKFEVFIHDLIHQFLGDLKFHQRVVAKLIITESSVDKVLDTIEEEGAEKLSEMLQDPAMQDAMARGINDAIVDFLRRPVASVLGEPDDESVVSARRTISTWIVDLAQDPISRGFLVEKLEIGLEEVGARTWGEIFERIPPERVTEWLVSSARTEAASTLFREVADRLSSALMDRPVGIPANWLPEEAAHKLEEALGDPVWEWLQTQMPSVIQQIDVAGRVERKVLEFPPEKMEELVRRVTHKELRIIVRLGYILGGFIGVVLVILNTILPL</sequence>
<evidence type="ECO:0008006" key="7">
    <source>
        <dbReference type="Google" id="ProtNLM"/>
    </source>
</evidence>
<keyword evidence="4 5" id="KW-0472">Membrane</keyword>
<protein>
    <recommendedName>
        <fullName evidence="7">DUF445 family protein</fullName>
    </recommendedName>
</protein>
<organism evidence="6">
    <name type="scientific">marine metagenome</name>
    <dbReference type="NCBI Taxonomy" id="408172"/>
    <lineage>
        <taxon>unclassified sequences</taxon>
        <taxon>metagenomes</taxon>
        <taxon>ecological metagenomes</taxon>
    </lineage>
</organism>
<reference evidence="6" key="1">
    <citation type="submission" date="2018-05" db="EMBL/GenBank/DDBJ databases">
        <authorList>
            <person name="Lanie J.A."/>
            <person name="Ng W.-L."/>
            <person name="Kazmierczak K.M."/>
            <person name="Andrzejewski T.M."/>
            <person name="Davidsen T.M."/>
            <person name="Wayne K.J."/>
            <person name="Tettelin H."/>
            <person name="Glass J.I."/>
            <person name="Rusch D."/>
            <person name="Podicherti R."/>
            <person name="Tsui H.-C.T."/>
            <person name="Winkler M.E."/>
        </authorList>
    </citation>
    <scope>NUCLEOTIDE SEQUENCE</scope>
</reference>
<evidence type="ECO:0000256" key="5">
    <source>
        <dbReference type="SAM" id="Phobius"/>
    </source>
</evidence>
<dbReference type="Pfam" id="PF04286">
    <property type="entry name" value="DUF445"/>
    <property type="match status" value="1"/>
</dbReference>
<keyword evidence="2 5" id="KW-0812">Transmembrane</keyword>
<dbReference type="PANTHER" id="PTHR35791">
    <property type="entry name" value="UPF0754 MEMBRANE PROTEIN YHEB"/>
    <property type="match status" value="1"/>
</dbReference>
<dbReference type="InterPro" id="IPR007383">
    <property type="entry name" value="DUF445"/>
</dbReference>
<evidence type="ECO:0000256" key="4">
    <source>
        <dbReference type="ARBA" id="ARBA00023136"/>
    </source>
</evidence>
<accession>A0A382ADE6</accession>